<dbReference type="OrthoDB" id="4774619at2"/>
<reference evidence="1 2" key="1">
    <citation type="submission" date="2018-11" db="EMBL/GenBank/DDBJ databases">
        <title>Rhodococcus spongicola sp. nov. and Rhodococcus xishaensis sp. nov. from marine sponges.</title>
        <authorList>
            <person name="Li L."/>
            <person name="Lin H.W."/>
        </authorList>
    </citation>
    <scope>NUCLEOTIDE SEQUENCE [LARGE SCALE GENOMIC DNA]</scope>
    <source>
        <strain evidence="1 2">LHW50502</strain>
    </source>
</reference>
<dbReference type="RefSeq" id="WP_127945838.1">
    <property type="nucleotide sequence ID" value="NZ_RKLN01000001.1"/>
</dbReference>
<proteinExistence type="predicted"/>
<dbReference type="EMBL" id="RKLN01000001">
    <property type="protein sequence ID" value="RVW06524.1"/>
    <property type="molecule type" value="Genomic_DNA"/>
</dbReference>
<dbReference type="AlphaFoldDB" id="A0A3S3AK15"/>
<gene>
    <name evidence="1" type="ORF">EF834_03705</name>
</gene>
<sequence length="336" mass="36708">MTAPTDPTMPTEPASHDIHLLWIPGTGESYVGDTRTWDQVKAETDSQGNLGISMGHKLMEQVFDRIPVVYADEPISDHLGNVIPHWIGYSVSVSSISKFENVFGLPSTDSRLVAKSALLEKLKSLPDGAKAIVGGYSQGAAAAFEFCNEVAMGMHTEVSDKVGAGLYIANPLRPNAHGSNGLNEVGIELDGWGIADDDGANGPATRQMWQMEFINDRDVICNADPDSYLRGLADLPEFFELGGDLAHWSSQLEQAIERLDWSTKINSWRDFPALVSGISRANGEFAGYKGGEHTRAYWDREVRTLKNPVDGTEKTILEAEIPWVASICYYILHPGA</sequence>
<organism evidence="1 2">
    <name type="scientific">Rhodococcus spongiicola</name>
    <dbReference type="NCBI Taxonomy" id="2487352"/>
    <lineage>
        <taxon>Bacteria</taxon>
        <taxon>Bacillati</taxon>
        <taxon>Actinomycetota</taxon>
        <taxon>Actinomycetes</taxon>
        <taxon>Mycobacteriales</taxon>
        <taxon>Nocardiaceae</taxon>
        <taxon>Rhodococcus</taxon>
    </lineage>
</organism>
<name>A0A3S3AK15_9NOCA</name>
<dbReference type="Proteomes" id="UP000284333">
    <property type="component" value="Unassembled WGS sequence"/>
</dbReference>
<comment type="caution">
    <text evidence="1">The sequence shown here is derived from an EMBL/GenBank/DDBJ whole genome shotgun (WGS) entry which is preliminary data.</text>
</comment>
<evidence type="ECO:0008006" key="3">
    <source>
        <dbReference type="Google" id="ProtNLM"/>
    </source>
</evidence>
<evidence type="ECO:0000313" key="1">
    <source>
        <dbReference type="EMBL" id="RVW06524.1"/>
    </source>
</evidence>
<dbReference type="SUPFAM" id="SSF53474">
    <property type="entry name" value="alpha/beta-Hydrolases"/>
    <property type="match status" value="1"/>
</dbReference>
<protein>
    <recommendedName>
        <fullName evidence="3">PE-PPE domain-containing protein</fullName>
    </recommendedName>
</protein>
<evidence type="ECO:0000313" key="2">
    <source>
        <dbReference type="Proteomes" id="UP000284333"/>
    </source>
</evidence>
<dbReference type="InterPro" id="IPR029058">
    <property type="entry name" value="AB_hydrolase_fold"/>
</dbReference>
<accession>A0A3S3AK15</accession>
<dbReference type="Gene3D" id="3.40.50.1820">
    <property type="entry name" value="alpha/beta hydrolase"/>
    <property type="match status" value="1"/>
</dbReference>
<keyword evidence="2" id="KW-1185">Reference proteome</keyword>